<name>R0JK51_EXST2</name>
<evidence type="ECO:0000256" key="1">
    <source>
        <dbReference type="SAM" id="MobiDB-lite"/>
    </source>
</evidence>
<dbReference type="GeneID" id="19399685"/>
<feature type="compositionally biased region" description="Basic and acidic residues" evidence="1">
    <location>
        <begin position="398"/>
        <end position="431"/>
    </location>
</feature>
<evidence type="ECO:0000313" key="2">
    <source>
        <dbReference type="EMBL" id="EOA81668.1"/>
    </source>
</evidence>
<evidence type="ECO:0000313" key="3">
    <source>
        <dbReference type="Proteomes" id="UP000016935"/>
    </source>
</evidence>
<feature type="compositionally biased region" description="Basic and acidic residues" evidence="1">
    <location>
        <begin position="209"/>
        <end position="228"/>
    </location>
</feature>
<feature type="region of interest" description="Disordered" evidence="1">
    <location>
        <begin position="384"/>
        <end position="465"/>
    </location>
</feature>
<dbReference type="OrthoDB" id="3800277at2759"/>
<sequence length="465" mass="52533">MSFRRASRNFVNLGRLYSIPPWGTVPPYGLARPPTNNSVNLGNLYARSQPKYPPGWAYFDDGSVFILPFGWCPHDALEARMKIAAHFVADPTPKMQQMRAAKPLMKRLIIINKDGSNSGQNPLRILARNVQDGQRVSVVDPPFESVELALGPSGSRPVSTRFSDAPQLKYQHRVQIAEALQTFRGTLIDGTLQPNVRLGNGLRLSPNPEIRKPQGAEKRRARDREANELRGSTHPPSKAPAKRLHQSDVPIPREHTQSAPLDKYTPPPPKHSPHDNIEHRDAQIAQRERELIQMQQQLSAQTVLVQNSALHREQVEREYAQLVHEPTGMPAGSVSDARIREARARERSRETKAVLLRYIKQKVELSEFKTKVSILEQQLAEQKLAQATAHTPPHHRFRQPETEVQGHDENIHDETGAHHDGSSAEQLRDYSLDNMPPPQALKNLRSRIQLPTRETMRSNGEPKQQ</sequence>
<feature type="region of interest" description="Disordered" evidence="1">
    <location>
        <begin position="191"/>
        <end position="276"/>
    </location>
</feature>
<accession>R0JK51</accession>
<dbReference type="HOGENOM" id="CLU_609725_0_0_1"/>
<reference evidence="2 3" key="1">
    <citation type="journal article" date="2012" name="PLoS Pathog.">
        <title>Diverse lifestyles and strategies of plant pathogenesis encoded in the genomes of eighteen Dothideomycetes fungi.</title>
        <authorList>
            <person name="Ohm R.A."/>
            <person name="Feau N."/>
            <person name="Henrissat B."/>
            <person name="Schoch C.L."/>
            <person name="Horwitz B.A."/>
            <person name="Barry K.W."/>
            <person name="Condon B.J."/>
            <person name="Copeland A.C."/>
            <person name="Dhillon B."/>
            <person name="Glaser F."/>
            <person name="Hesse C.N."/>
            <person name="Kosti I."/>
            <person name="LaButti K."/>
            <person name="Lindquist E.A."/>
            <person name="Lucas S."/>
            <person name="Salamov A.A."/>
            <person name="Bradshaw R.E."/>
            <person name="Ciuffetti L."/>
            <person name="Hamelin R.C."/>
            <person name="Kema G.H.J."/>
            <person name="Lawrence C."/>
            <person name="Scott J.A."/>
            <person name="Spatafora J.W."/>
            <person name="Turgeon B.G."/>
            <person name="de Wit P.J.G.M."/>
            <person name="Zhong S."/>
            <person name="Goodwin S.B."/>
            <person name="Grigoriev I.V."/>
        </authorList>
    </citation>
    <scope>NUCLEOTIDE SEQUENCE [LARGE SCALE GENOMIC DNA]</scope>
    <source>
        <strain evidence="3">28A</strain>
    </source>
</reference>
<gene>
    <name evidence="2" type="ORF">SETTUDRAFT_166054</name>
</gene>
<dbReference type="EMBL" id="KB908866">
    <property type="protein sequence ID" value="EOA81668.1"/>
    <property type="molecule type" value="Genomic_DNA"/>
</dbReference>
<dbReference type="RefSeq" id="XP_008031066.1">
    <property type="nucleotide sequence ID" value="XM_008032875.1"/>
</dbReference>
<dbReference type="Proteomes" id="UP000016935">
    <property type="component" value="Unassembled WGS sequence"/>
</dbReference>
<keyword evidence="3" id="KW-1185">Reference proteome</keyword>
<protein>
    <submittedName>
        <fullName evidence="2">Uncharacterized protein</fullName>
    </submittedName>
</protein>
<reference evidence="2 3" key="2">
    <citation type="journal article" date="2013" name="PLoS Genet.">
        <title>Comparative genome structure, secondary metabolite, and effector coding capacity across Cochliobolus pathogens.</title>
        <authorList>
            <person name="Condon B.J."/>
            <person name="Leng Y."/>
            <person name="Wu D."/>
            <person name="Bushley K.E."/>
            <person name="Ohm R.A."/>
            <person name="Otillar R."/>
            <person name="Martin J."/>
            <person name="Schackwitz W."/>
            <person name="Grimwood J."/>
            <person name="MohdZainudin N."/>
            <person name="Xue C."/>
            <person name="Wang R."/>
            <person name="Manning V.A."/>
            <person name="Dhillon B."/>
            <person name="Tu Z.J."/>
            <person name="Steffenson B.J."/>
            <person name="Salamov A."/>
            <person name="Sun H."/>
            <person name="Lowry S."/>
            <person name="LaButti K."/>
            <person name="Han J."/>
            <person name="Copeland A."/>
            <person name="Lindquist E."/>
            <person name="Barry K."/>
            <person name="Schmutz J."/>
            <person name="Baker S.E."/>
            <person name="Ciuffetti L.M."/>
            <person name="Grigoriev I.V."/>
            <person name="Zhong S."/>
            <person name="Turgeon B.G."/>
        </authorList>
    </citation>
    <scope>NUCLEOTIDE SEQUENCE [LARGE SCALE GENOMIC DNA]</scope>
    <source>
        <strain evidence="3">28A</strain>
    </source>
</reference>
<organism evidence="2 3">
    <name type="scientific">Exserohilum turcicum (strain 28A)</name>
    <name type="common">Northern leaf blight fungus</name>
    <name type="synonym">Setosphaeria turcica</name>
    <dbReference type="NCBI Taxonomy" id="671987"/>
    <lineage>
        <taxon>Eukaryota</taxon>
        <taxon>Fungi</taxon>
        <taxon>Dikarya</taxon>
        <taxon>Ascomycota</taxon>
        <taxon>Pezizomycotina</taxon>
        <taxon>Dothideomycetes</taxon>
        <taxon>Pleosporomycetidae</taxon>
        <taxon>Pleosporales</taxon>
        <taxon>Pleosporineae</taxon>
        <taxon>Pleosporaceae</taxon>
        <taxon>Exserohilum</taxon>
    </lineage>
</organism>
<proteinExistence type="predicted"/>
<dbReference type="AlphaFoldDB" id="R0JK51"/>
<dbReference type="STRING" id="671987.R0JK51"/>
<dbReference type="eggNOG" id="ENOG502R393">
    <property type="taxonomic scope" value="Eukaryota"/>
</dbReference>